<dbReference type="GO" id="GO:0032222">
    <property type="term" value="P:regulation of synaptic transmission, cholinergic"/>
    <property type="evidence" value="ECO:0007669"/>
    <property type="project" value="InterPro"/>
</dbReference>
<dbReference type="InterPro" id="IPR031424">
    <property type="entry name" value="QVR-like"/>
</dbReference>
<dbReference type="GO" id="GO:0030431">
    <property type="term" value="P:sleep"/>
    <property type="evidence" value="ECO:0007669"/>
    <property type="project" value="InterPro"/>
</dbReference>
<evidence type="ECO:0000256" key="2">
    <source>
        <dbReference type="ARBA" id="ARBA00023180"/>
    </source>
</evidence>
<proteinExistence type="predicted"/>
<gene>
    <name evidence="3" type="ORF">SSLN_LOCUS3888</name>
</gene>
<evidence type="ECO:0000313" key="5">
    <source>
        <dbReference type="WBParaSite" id="SSLN_0000401401-mRNA-1"/>
    </source>
</evidence>
<evidence type="ECO:0000256" key="1">
    <source>
        <dbReference type="ARBA" id="ARBA00022729"/>
    </source>
</evidence>
<reference evidence="5" key="1">
    <citation type="submission" date="2016-06" db="UniProtKB">
        <authorList>
            <consortium name="WormBaseParasite"/>
        </authorList>
    </citation>
    <scope>IDENTIFICATION</scope>
</reference>
<dbReference type="AlphaFoldDB" id="A0A183SI40"/>
<dbReference type="WBParaSite" id="SSLN_0000401401-mRNA-1">
    <property type="protein sequence ID" value="SSLN_0000401401-mRNA-1"/>
    <property type="gene ID" value="SSLN_0000401401"/>
</dbReference>
<accession>A0A183SI40</accession>
<evidence type="ECO:0000313" key="4">
    <source>
        <dbReference type="Proteomes" id="UP000275846"/>
    </source>
</evidence>
<keyword evidence="4" id="KW-1185">Reference proteome</keyword>
<dbReference type="EMBL" id="UYSU01032680">
    <property type="protein sequence ID" value="VDL90273.1"/>
    <property type="molecule type" value="Genomic_DNA"/>
</dbReference>
<dbReference type="PANTHER" id="PTHR38332:SF2">
    <property type="entry name" value="PROTEIN QUIVER"/>
    <property type="match status" value="1"/>
</dbReference>
<protein>
    <submittedName>
        <fullName evidence="5">Protein sleepless</fullName>
    </submittedName>
</protein>
<reference evidence="3 4" key="2">
    <citation type="submission" date="2018-11" db="EMBL/GenBank/DDBJ databases">
        <authorList>
            <consortium name="Pathogen Informatics"/>
        </authorList>
    </citation>
    <scope>NUCLEOTIDE SEQUENCE [LARGE SCALE GENOMIC DNA]</scope>
    <source>
        <strain evidence="3 4">NST_G2</strain>
    </source>
</reference>
<keyword evidence="1" id="KW-0732">Signal</keyword>
<organism evidence="5">
    <name type="scientific">Schistocephalus solidus</name>
    <name type="common">Tapeworm</name>
    <dbReference type="NCBI Taxonomy" id="70667"/>
    <lineage>
        <taxon>Eukaryota</taxon>
        <taxon>Metazoa</taxon>
        <taxon>Spiralia</taxon>
        <taxon>Lophotrochozoa</taxon>
        <taxon>Platyhelminthes</taxon>
        <taxon>Cestoda</taxon>
        <taxon>Eucestoda</taxon>
        <taxon>Diphyllobothriidea</taxon>
        <taxon>Diphyllobothriidae</taxon>
        <taxon>Schistocephalus</taxon>
    </lineage>
</organism>
<sequence length="139" mass="15418">MADLRSNLLPNHEAQSLACYVCTSVNGSHPDCEDPVKGSIPFEAPCRQGRPGYEGLSYARYCVKIKGERVSDGQSIYIRRCSMERLADVPTHCGQFRLSEELYYGCIATCTQNWCNVGSRYAVDLGLATSVLLLMVRLT</sequence>
<name>A0A183SI40_SCHSO</name>
<dbReference type="Proteomes" id="UP000275846">
    <property type="component" value="Unassembled WGS sequence"/>
</dbReference>
<dbReference type="OrthoDB" id="75169at2759"/>
<dbReference type="PANTHER" id="PTHR38332">
    <property type="entry name" value="PROTEIN CBG11604"/>
    <property type="match status" value="1"/>
</dbReference>
<dbReference type="Pfam" id="PF17064">
    <property type="entry name" value="QVR"/>
    <property type="match status" value="1"/>
</dbReference>
<evidence type="ECO:0000313" key="3">
    <source>
        <dbReference type="EMBL" id="VDL90273.1"/>
    </source>
</evidence>
<keyword evidence="2" id="KW-0325">Glycoprotein</keyword>